<evidence type="ECO:0000313" key="17">
    <source>
        <dbReference type="Proteomes" id="UP000807025"/>
    </source>
</evidence>
<evidence type="ECO:0000256" key="3">
    <source>
        <dbReference type="ARBA" id="ARBA00005179"/>
    </source>
</evidence>
<comment type="cofactor">
    <cofactor evidence="1 14">
        <name>heme</name>
        <dbReference type="ChEBI" id="CHEBI:30413"/>
    </cofactor>
</comment>
<dbReference type="GO" id="GO:0020037">
    <property type="term" value="F:heme binding"/>
    <property type="evidence" value="ECO:0007669"/>
    <property type="project" value="InterPro"/>
</dbReference>
<dbReference type="InterPro" id="IPR036396">
    <property type="entry name" value="Cyt_P450_sf"/>
</dbReference>
<keyword evidence="11 15" id="KW-0503">Monooxygenase</keyword>
<keyword evidence="5 14" id="KW-0349">Heme</keyword>
<dbReference type="OrthoDB" id="2789670at2759"/>
<evidence type="ECO:0000256" key="4">
    <source>
        <dbReference type="ARBA" id="ARBA00010617"/>
    </source>
</evidence>
<accession>A0A9P5ZQD9</accession>
<dbReference type="PRINTS" id="PR00463">
    <property type="entry name" value="EP450I"/>
</dbReference>
<evidence type="ECO:0000256" key="6">
    <source>
        <dbReference type="ARBA" id="ARBA00022692"/>
    </source>
</evidence>
<keyword evidence="9 15" id="KW-0560">Oxidoreductase</keyword>
<name>A0A9P5ZQD9_PLEER</name>
<dbReference type="SUPFAM" id="SSF48264">
    <property type="entry name" value="Cytochrome P450"/>
    <property type="match status" value="1"/>
</dbReference>
<dbReference type="GO" id="GO:0016020">
    <property type="term" value="C:membrane"/>
    <property type="evidence" value="ECO:0007669"/>
    <property type="project" value="UniProtKB-SubCell"/>
</dbReference>
<reference evidence="16" key="1">
    <citation type="submission" date="2020-11" db="EMBL/GenBank/DDBJ databases">
        <authorList>
            <consortium name="DOE Joint Genome Institute"/>
            <person name="Ahrendt S."/>
            <person name="Riley R."/>
            <person name="Andreopoulos W."/>
            <person name="Labutti K."/>
            <person name="Pangilinan J."/>
            <person name="Ruiz-Duenas F.J."/>
            <person name="Barrasa J.M."/>
            <person name="Sanchez-Garcia M."/>
            <person name="Camarero S."/>
            <person name="Miyauchi S."/>
            <person name="Serrano A."/>
            <person name="Linde D."/>
            <person name="Babiker R."/>
            <person name="Drula E."/>
            <person name="Ayuso-Fernandez I."/>
            <person name="Pacheco R."/>
            <person name="Padilla G."/>
            <person name="Ferreira P."/>
            <person name="Barriuso J."/>
            <person name="Kellner H."/>
            <person name="Castanera R."/>
            <person name="Alfaro M."/>
            <person name="Ramirez L."/>
            <person name="Pisabarro A.G."/>
            <person name="Kuo A."/>
            <person name="Tritt A."/>
            <person name="Lipzen A."/>
            <person name="He G."/>
            <person name="Yan M."/>
            <person name="Ng V."/>
            <person name="Cullen D."/>
            <person name="Martin F."/>
            <person name="Rosso M.-N."/>
            <person name="Henrissat B."/>
            <person name="Hibbett D."/>
            <person name="Martinez A.T."/>
            <person name="Grigoriev I.V."/>
        </authorList>
    </citation>
    <scope>NUCLEOTIDE SEQUENCE</scope>
    <source>
        <strain evidence="16">ATCC 90797</strain>
    </source>
</reference>
<evidence type="ECO:0000256" key="7">
    <source>
        <dbReference type="ARBA" id="ARBA00022723"/>
    </source>
</evidence>
<evidence type="ECO:0000256" key="10">
    <source>
        <dbReference type="ARBA" id="ARBA00023004"/>
    </source>
</evidence>
<keyword evidence="10 14" id="KW-0408">Iron</keyword>
<gene>
    <name evidence="16" type="ORF">BDN71DRAFT_1289335</name>
</gene>
<sequence length="134" mass="15515">MVSVPASIERHRRPMRPRVILRDETTFPEPEKFNLSRFFKNGEINTQLRDRVMVTFGFGRRVCPGRYFALDNLWLNLASVLSVYTISGAVDKNDQQIEINLENTADLNRHVLPSKCSIKPRSEKCEKLIHGCRI</sequence>
<evidence type="ECO:0000256" key="13">
    <source>
        <dbReference type="ARBA" id="ARBA00023180"/>
    </source>
</evidence>
<keyword evidence="13" id="KW-0325">Glycoprotein</keyword>
<dbReference type="PANTHER" id="PTHR46300:SF2">
    <property type="entry name" value="CYTOCHROME P450 MONOOXYGENASE ALNH-RELATED"/>
    <property type="match status" value="1"/>
</dbReference>
<evidence type="ECO:0000256" key="5">
    <source>
        <dbReference type="ARBA" id="ARBA00022617"/>
    </source>
</evidence>
<dbReference type="Pfam" id="PF00067">
    <property type="entry name" value="p450"/>
    <property type="match status" value="1"/>
</dbReference>
<evidence type="ECO:0000313" key="16">
    <source>
        <dbReference type="EMBL" id="KAF9491771.1"/>
    </source>
</evidence>
<comment type="caution">
    <text evidence="16">The sequence shown here is derived from an EMBL/GenBank/DDBJ whole genome shotgun (WGS) entry which is preliminary data.</text>
</comment>
<evidence type="ECO:0000256" key="9">
    <source>
        <dbReference type="ARBA" id="ARBA00023002"/>
    </source>
</evidence>
<evidence type="ECO:0000256" key="11">
    <source>
        <dbReference type="ARBA" id="ARBA00023033"/>
    </source>
</evidence>
<evidence type="ECO:0000256" key="15">
    <source>
        <dbReference type="RuleBase" id="RU000461"/>
    </source>
</evidence>
<dbReference type="InterPro" id="IPR001128">
    <property type="entry name" value="Cyt_P450"/>
</dbReference>
<evidence type="ECO:0000256" key="14">
    <source>
        <dbReference type="PIRSR" id="PIRSR602401-1"/>
    </source>
</evidence>
<dbReference type="GO" id="GO:0004497">
    <property type="term" value="F:monooxygenase activity"/>
    <property type="evidence" value="ECO:0007669"/>
    <property type="project" value="UniProtKB-KW"/>
</dbReference>
<organism evidence="16 17">
    <name type="scientific">Pleurotus eryngii</name>
    <name type="common">Boletus of the steppes</name>
    <dbReference type="NCBI Taxonomy" id="5323"/>
    <lineage>
        <taxon>Eukaryota</taxon>
        <taxon>Fungi</taxon>
        <taxon>Dikarya</taxon>
        <taxon>Basidiomycota</taxon>
        <taxon>Agaricomycotina</taxon>
        <taxon>Agaricomycetes</taxon>
        <taxon>Agaricomycetidae</taxon>
        <taxon>Agaricales</taxon>
        <taxon>Pleurotineae</taxon>
        <taxon>Pleurotaceae</taxon>
        <taxon>Pleurotus</taxon>
    </lineage>
</organism>
<evidence type="ECO:0000256" key="8">
    <source>
        <dbReference type="ARBA" id="ARBA00022989"/>
    </source>
</evidence>
<dbReference type="Proteomes" id="UP000807025">
    <property type="component" value="Unassembled WGS sequence"/>
</dbReference>
<dbReference type="PANTHER" id="PTHR46300">
    <property type="entry name" value="P450, PUTATIVE (EUROFUNG)-RELATED-RELATED"/>
    <property type="match status" value="1"/>
</dbReference>
<evidence type="ECO:0000256" key="12">
    <source>
        <dbReference type="ARBA" id="ARBA00023136"/>
    </source>
</evidence>
<dbReference type="EMBL" id="MU154613">
    <property type="protein sequence ID" value="KAF9491771.1"/>
    <property type="molecule type" value="Genomic_DNA"/>
</dbReference>
<dbReference type="AlphaFoldDB" id="A0A9P5ZQD9"/>
<proteinExistence type="inferred from homology"/>
<comment type="subcellular location">
    <subcellularLocation>
        <location evidence="2">Membrane</location>
        <topology evidence="2">Single-pass membrane protein</topology>
    </subcellularLocation>
</comment>
<keyword evidence="17" id="KW-1185">Reference proteome</keyword>
<keyword evidence="6" id="KW-0812">Transmembrane</keyword>
<keyword evidence="12" id="KW-0472">Membrane</keyword>
<feature type="binding site" description="axial binding residue" evidence="14">
    <location>
        <position position="63"/>
    </location>
    <ligand>
        <name>heme</name>
        <dbReference type="ChEBI" id="CHEBI:30413"/>
    </ligand>
    <ligandPart>
        <name>Fe</name>
        <dbReference type="ChEBI" id="CHEBI:18248"/>
    </ligandPart>
</feature>
<dbReference type="InterPro" id="IPR017972">
    <property type="entry name" value="Cyt_P450_CS"/>
</dbReference>
<keyword evidence="7 14" id="KW-0479">Metal-binding</keyword>
<comment type="similarity">
    <text evidence="4 15">Belongs to the cytochrome P450 family.</text>
</comment>
<evidence type="ECO:0008006" key="18">
    <source>
        <dbReference type="Google" id="ProtNLM"/>
    </source>
</evidence>
<dbReference type="GO" id="GO:0016705">
    <property type="term" value="F:oxidoreductase activity, acting on paired donors, with incorporation or reduction of molecular oxygen"/>
    <property type="evidence" value="ECO:0007669"/>
    <property type="project" value="InterPro"/>
</dbReference>
<dbReference type="Gene3D" id="1.10.630.10">
    <property type="entry name" value="Cytochrome P450"/>
    <property type="match status" value="1"/>
</dbReference>
<dbReference type="InterPro" id="IPR002401">
    <property type="entry name" value="Cyt_P450_E_grp-I"/>
</dbReference>
<evidence type="ECO:0000256" key="2">
    <source>
        <dbReference type="ARBA" id="ARBA00004167"/>
    </source>
</evidence>
<keyword evidence="8" id="KW-1133">Transmembrane helix</keyword>
<comment type="pathway">
    <text evidence="3">Secondary metabolite biosynthesis.</text>
</comment>
<dbReference type="InterPro" id="IPR050364">
    <property type="entry name" value="Cytochrome_P450_fung"/>
</dbReference>
<dbReference type="PROSITE" id="PS00086">
    <property type="entry name" value="CYTOCHROME_P450"/>
    <property type="match status" value="1"/>
</dbReference>
<protein>
    <recommendedName>
        <fullName evidence="18">Cytochrome P450</fullName>
    </recommendedName>
</protein>
<evidence type="ECO:0000256" key="1">
    <source>
        <dbReference type="ARBA" id="ARBA00001971"/>
    </source>
</evidence>
<dbReference type="GO" id="GO:0005506">
    <property type="term" value="F:iron ion binding"/>
    <property type="evidence" value="ECO:0007669"/>
    <property type="project" value="InterPro"/>
</dbReference>